<evidence type="ECO:0000313" key="1">
    <source>
        <dbReference type="EMBL" id="TDZ21478.1"/>
    </source>
</evidence>
<proteinExistence type="predicted"/>
<gene>
    <name evidence="1" type="ORF">Cob_v005570</name>
</gene>
<dbReference type="Proteomes" id="UP000014480">
    <property type="component" value="Unassembled WGS sequence"/>
</dbReference>
<reference evidence="2" key="1">
    <citation type="journal article" date="2013" name="New Phytol.">
        <title>Comparative genomic and transcriptomic analyses reveal the hemibiotrophic stage shift of Colletotrichum fungi.</title>
        <authorList>
            <person name="Gan P."/>
            <person name="Ikeda K."/>
            <person name="Irieda H."/>
            <person name="Narusaka M."/>
            <person name="O'Connell R.J."/>
            <person name="Narusaka Y."/>
            <person name="Takano Y."/>
            <person name="Kubo Y."/>
            <person name="Shirasu K."/>
        </authorList>
    </citation>
    <scope>NUCLEOTIDE SEQUENCE [LARGE SCALE GENOMIC DNA]</scope>
    <source>
        <strain evidence="2">104-T / ATCC 96160 / CBS 514.97 / LARS 414 / MAFF 240422</strain>
    </source>
</reference>
<dbReference type="EMBL" id="AMCV02000014">
    <property type="protein sequence ID" value="TDZ21478.1"/>
    <property type="molecule type" value="Genomic_DNA"/>
</dbReference>
<name>A0A484FU18_COLOR</name>
<accession>A0A484FU18</accession>
<reference evidence="2" key="2">
    <citation type="journal article" date="2019" name="Mol. Plant Microbe Interact.">
        <title>Genome sequence resources for four phytopathogenic fungi from the Colletotrichum orbiculare species complex.</title>
        <authorList>
            <person name="Gan P."/>
            <person name="Tsushima A."/>
            <person name="Narusaka M."/>
            <person name="Narusaka Y."/>
            <person name="Takano Y."/>
            <person name="Kubo Y."/>
            <person name="Shirasu K."/>
        </authorList>
    </citation>
    <scope>GENOME REANNOTATION</scope>
    <source>
        <strain evidence="2">104-T / ATCC 96160 / CBS 514.97 / LARS 414 / MAFF 240422</strain>
    </source>
</reference>
<dbReference type="AlphaFoldDB" id="A0A484FU18"/>
<evidence type="ECO:0000313" key="2">
    <source>
        <dbReference type="Proteomes" id="UP000014480"/>
    </source>
</evidence>
<keyword evidence="2" id="KW-1185">Reference proteome</keyword>
<protein>
    <submittedName>
        <fullName evidence="1">Uncharacterized protein</fullName>
    </submittedName>
</protein>
<organism evidence="1 2">
    <name type="scientific">Colletotrichum orbiculare (strain 104-T / ATCC 96160 / CBS 514.97 / LARS 414 / MAFF 240422)</name>
    <name type="common">Cucumber anthracnose fungus</name>
    <name type="synonym">Colletotrichum lagenarium</name>
    <dbReference type="NCBI Taxonomy" id="1213857"/>
    <lineage>
        <taxon>Eukaryota</taxon>
        <taxon>Fungi</taxon>
        <taxon>Dikarya</taxon>
        <taxon>Ascomycota</taxon>
        <taxon>Pezizomycotina</taxon>
        <taxon>Sordariomycetes</taxon>
        <taxon>Hypocreomycetidae</taxon>
        <taxon>Glomerellales</taxon>
        <taxon>Glomerellaceae</taxon>
        <taxon>Colletotrichum</taxon>
        <taxon>Colletotrichum orbiculare species complex</taxon>
    </lineage>
</organism>
<sequence>MFQRPSTKPPLLASDKPLEHTANGVDACRHRRFAAVVLCIAFFVNRLGGWAGIWGTAEADGQPAFGRLRSSLFPSLVQDAKSLATVDVNSFTKPGASQ</sequence>
<comment type="caution">
    <text evidence="1">The sequence shown here is derived from an EMBL/GenBank/DDBJ whole genome shotgun (WGS) entry which is preliminary data.</text>
</comment>